<dbReference type="EMBL" id="JBHUOR010000041">
    <property type="protein sequence ID" value="MFD2868517.1"/>
    <property type="molecule type" value="Genomic_DNA"/>
</dbReference>
<gene>
    <name evidence="1" type="ORF">ACFSY7_08395</name>
</gene>
<proteinExistence type="predicted"/>
<keyword evidence="2" id="KW-1185">Reference proteome</keyword>
<protein>
    <submittedName>
        <fullName evidence="1">Group-specific protein</fullName>
    </submittedName>
</protein>
<dbReference type="Proteomes" id="UP001597568">
    <property type="component" value="Unassembled WGS sequence"/>
</dbReference>
<comment type="caution">
    <text evidence="1">The sequence shown here is derived from an EMBL/GenBank/DDBJ whole genome shotgun (WGS) entry which is preliminary data.</text>
</comment>
<reference evidence="2" key="1">
    <citation type="journal article" date="2019" name="Int. J. Syst. Evol. Microbiol.">
        <title>The Global Catalogue of Microorganisms (GCM) 10K type strain sequencing project: providing services to taxonomists for standard genome sequencing and annotation.</title>
        <authorList>
            <consortium name="The Broad Institute Genomics Platform"/>
            <consortium name="The Broad Institute Genome Sequencing Center for Infectious Disease"/>
            <person name="Wu L."/>
            <person name="Ma J."/>
        </authorList>
    </citation>
    <scope>NUCLEOTIDE SEQUENCE [LARGE SCALE GENOMIC DNA]</scope>
    <source>
        <strain evidence="2">KCTC 33522</strain>
    </source>
</reference>
<dbReference type="RefSeq" id="WP_380147572.1">
    <property type="nucleotide sequence ID" value="NZ_JBHUOR010000041.1"/>
</dbReference>
<name>A0ABW5Y099_9BACL</name>
<organism evidence="1 2">
    <name type="scientific">Kurthia populi</name>
    <dbReference type="NCBI Taxonomy" id="1562132"/>
    <lineage>
        <taxon>Bacteria</taxon>
        <taxon>Bacillati</taxon>
        <taxon>Bacillota</taxon>
        <taxon>Bacilli</taxon>
        <taxon>Bacillales</taxon>
        <taxon>Caryophanaceae</taxon>
        <taxon>Kurthia</taxon>
    </lineage>
</organism>
<evidence type="ECO:0000313" key="2">
    <source>
        <dbReference type="Proteomes" id="UP001597568"/>
    </source>
</evidence>
<sequence>MNLFSINEDLMREMMQQAVQEQAEKIAQEKIFWTVKELEEYANLCIDTMKKEFFYDPDFPKFKIGATWRFPATKVKAYLDTWSQEQIMLQRVSYV</sequence>
<accession>A0ABW5Y099</accession>
<evidence type="ECO:0000313" key="1">
    <source>
        <dbReference type="EMBL" id="MFD2868517.1"/>
    </source>
</evidence>